<keyword evidence="4" id="KW-1185">Reference proteome</keyword>
<proteinExistence type="predicted"/>
<protein>
    <recommendedName>
        <fullName evidence="5">Copper(I)-binding protein</fullName>
    </recommendedName>
</protein>
<feature type="chain" id="PRO_5038446409" description="Copper(I)-binding protein" evidence="2">
    <location>
        <begin position="18"/>
        <end position="193"/>
    </location>
</feature>
<keyword evidence="2" id="KW-0732">Signal</keyword>
<dbReference type="OrthoDB" id="5191157at2"/>
<evidence type="ECO:0008006" key="5">
    <source>
        <dbReference type="Google" id="ProtNLM"/>
    </source>
</evidence>
<evidence type="ECO:0000313" key="4">
    <source>
        <dbReference type="Proteomes" id="UP000243528"/>
    </source>
</evidence>
<feature type="compositionally biased region" description="Acidic residues" evidence="1">
    <location>
        <begin position="173"/>
        <end position="193"/>
    </location>
</feature>
<sequence length="193" mass="19480">MKSAALRRALVAVPLIALSVAGCSIHEQTQGWYAPANGVNADAGQVGLRNVLVVAGSGGRATVLAALSNEGTTADALVGVSVGDTQAELEGGAIEIPSNGHATVGPSAHRADVQSVDAVPGRMIEVEFRFERAPRVTVDALVETAEGMYADALPGGSTPTGVEDGEMAGTEEPTAEPNEDEPADDEPIGEAPG</sequence>
<feature type="region of interest" description="Disordered" evidence="1">
    <location>
        <begin position="149"/>
        <end position="193"/>
    </location>
</feature>
<comment type="caution">
    <text evidence="3">The sequence shown here is derived from an EMBL/GenBank/DDBJ whole genome shotgun (WGS) entry which is preliminary data.</text>
</comment>
<feature type="signal peptide" evidence="2">
    <location>
        <begin position="1"/>
        <end position="17"/>
    </location>
</feature>
<dbReference type="InterPro" id="IPR036182">
    <property type="entry name" value="PCuAC_sf"/>
</dbReference>
<dbReference type="Proteomes" id="UP000243528">
    <property type="component" value="Unassembled WGS sequence"/>
</dbReference>
<dbReference type="PROSITE" id="PS51257">
    <property type="entry name" value="PROKAR_LIPOPROTEIN"/>
    <property type="match status" value="1"/>
</dbReference>
<dbReference type="AlphaFoldDB" id="A0A2P8DZ38"/>
<dbReference type="SUPFAM" id="SSF110087">
    <property type="entry name" value="DR1885-like metal-binding protein"/>
    <property type="match status" value="1"/>
</dbReference>
<gene>
    <name evidence="3" type="ORF">CLV30_110133</name>
</gene>
<name>A0A2P8DZ38_9ACTN</name>
<evidence type="ECO:0000313" key="3">
    <source>
        <dbReference type="EMBL" id="PSL02480.1"/>
    </source>
</evidence>
<evidence type="ECO:0000256" key="1">
    <source>
        <dbReference type="SAM" id="MobiDB-lite"/>
    </source>
</evidence>
<reference evidence="3 4" key="1">
    <citation type="submission" date="2018-03" db="EMBL/GenBank/DDBJ databases">
        <title>Genomic Encyclopedia of Archaeal and Bacterial Type Strains, Phase II (KMG-II): from individual species to whole genera.</title>
        <authorList>
            <person name="Goeker M."/>
        </authorList>
    </citation>
    <scope>NUCLEOTIDE SEQUENCE [LARGE SCALE GENOMIC DNA]</scope>
    <source>
        <strain evidence="3 4">DSM 45211</strain>
    </source>
</reference>
<accession>A0A2P8DZ38</accession>
<organism evidence="3 4">
    <name type="scientific">Haloactinopolyspora alba</name>
    <dbReference type="NCBI Taxonomy" id="648780"/>
    <lineage>
        <taxon>Bacteria</taxon>
        <taxon>Bacillati</taxon>
        <taxon>Actinomycetota</taxon>
        <taxon>Actinomycetes</taxon>
        <taxon>Jiangellales</taxon>
        <taxon>Jiangellaceae</taxon>
        <taxon>Haloactinopolyspora</taxon>
    </lineage>
</organism>
<dbReference type="RefSeq" id="WP_106537996.1">
    <property type="nucleotide sequence ID" value="NZ_PYGE01000010.1"/>
</dbReference>
<evidence type="ECO:0000256" key="2">
    <source>
        <dbReference type="SAM" id="SignalP"/>
    </source>
</evidence>
<dbReference type="EMBL" id="PYGE01000010">
    <property type="protein sequence ID" value="PSL02480.1"/>
    <property type="molecule type" value="Genomic_DNA"/>
</dbReference>